<proteinExistence type="predicted"/>
<organism evidence="1 2">
    <name type="scientific">Prorocentrum cordatum</name>
    <dbReference type="NCBI Taxonomy" id="2364126"/>
    <lineage>
        <taxon>Eukaryota</taxon>
        <taxon>Sar</taxon>
        <taxon>Alveolata</taxon>
        <taxon>Dinophyceae</taxon>
        <taxon>Prorocentrales</taxon>
        <taxon>Prorocentraceae</taxon>
        <taxon>Prorocentrum</taxon>
    </lineage>
</organism>
<protein>
    <recommendedName>
        <fullName evidence="3">TraB domain-containing protein</fullName>
    </recommendedName>
</protein>
<dbReference type="InterPro" id="IPR046345">
    <property type="entry name" value="TraB_PrgY-like"/>
</dbReference>
<dbReference type="Proteomes" id="UP001189429">
    <property type="component" value="Unassembled WGS sequence"/>
</dbReference>
<evidence type="ECO:0000313" key="1">
    <source>
        <dbReference type="EMBL" id="CAK0800847.1"/>
    </source>
</evidence>
<comment type="caution">
    <text evidence="1">The sequence shown here is derived from an EMBL/GenBank/DDBJ whole genome shotgun (WGS) entry which is preliminary data.</text>
</comment>
<dbReference type="PANTHER" id="PTHR21530">
    <property type="entry name" value="PHEROMONE SHUTDOWN PROTEIN"/>
    <property type="match status" value="1"/>
</dbReference>
<accession>A0ABN9Q549</accession>
<dbReference type="CDD" id="cd14726">
    <property type="entry name" value="TraB_PrgY-like"/>
    <property type="match status" value="1"/>
</dbReference>
<evidence type="ECO:0000313" key="2">
    <source>
        <dbReference type="Proteomes" id="UP001189429"/>
    </source>
</evidence>
<sequence length="355" mass="38496">MVVPRLAPPCRCAQGRKASECVRVCARGPCSHFGPGTLEGAWARPSPRQMAAAAATAAALRRRLAREAARPLAARAAQASRAASGSSGGLNPETVSYLRDSAAEREVYLIGTSHVSRRSADDVRDAIHAVQPDRVLVELCRKRAKRLRSAGSDNPGAGLGKKILRDLQGLLLRSGARPGLGVEVLMKLGFAGLYAVLRQYGLVPGVDFRAALEEADRRGLPVCYGDRDIDQTLGRLREALSEVSWSLLASPPPPPPELERVLGEDSLEGLSSFVERLKNRRQIAAFRDYLCDVMPGVMAVMVRQRDVSMAEELLVECPPGRIVAVVGMAHMDGIEQEWQRCGGEVFLHTDNSMRF</sequence>
<reference evidence="1" key="1">
    <citation type="submission" date="2023-10" db="EMBL/GenBank/DDBJ databases">
        <authorList>
            <person name="Chen Y."/>
            <person name="Shah S."/>
            <person name="Dougan E. K."/>
            <person name="Thang M."/>
            <person name="Chan C."/>
        </authorList>
    </citation>
    <scope>NUCLEOTIDE SEQUENCE [LARGE SCALE GENOMIC DNA]</scope>
</reference>
<name>A0ABN9Q549_9DINO</name>
<dbReference type="InterPro" id="IPR002816">
    <property type="entry name" value="TraB/PrgY/GumN_fam"/>
</dbReference>
<dbReference type="EMBL" id="CAUYUJ010002449">
    <property type="protein sequence ID" value="CAK0800847.1"/>
    <property type="molecule type" value="Genomic_DNA"/>
</dbReference>
<keyword evidence="2" id="KW-1185">Reference proteome</keyword>
<gene>
    <name evidence="1" type="ORF">PCOR1329_LOCUS8885</name>
</gene>
<dbReference type="PANTHER" id="PTHR21530:SF7">
    <property type="entry name" value="TRAB DOMAIN-CONTAINING PROTEIN"/>
    <property type="match status" value="1"/>
</dbReference>
<dbReference type="Pfam" id="PF01963">
    <property type="entry name" value="TraB_PrgY_gumN"/>
    <property type="match status" value="1"/>
</dbReference>
<evidence type="ECO:0008006" key="3">
    <source>
        <dbReference type="Google" id="ProtNLM"/>
    </source>
</evidence>